<evidence type="ECO:0000313" key="3">
    <source>
        <dbReference type="Proteomes" id="UP000006906"/>
    </source>
</evidence>
<dbReference type="PaxDb" id="3055-EDP06218"/>
<dbReference type="HOGENOM" id="CLU_1066914_0_0_1"/>
<proteinExistence type="predicted"/>
<organism evidence="2 3">
    <name type="scientific">Chlamydomonas reinhardtii</name>
    <name type="common">Chlamydomonas smithii</name>
    <dbReference type="NCBI Taxonomy" id="3055"/>
    <lineage>
        <taxon>Eukaryota</taxon>
        <taxon>Viridiplantae</taxon>
        <taxon>Chlorophyta</taxon>
        <taxon>core chlorophytes</taxon>
        <taxon>Chlorophyceae</taxon>
        <taxon>CS clade</taxon>
        <taxon>Chlamydomonadales</taxon>
        <taxon>Chlamydomonadaceae</taxon>
        <taxon>Chlamydomonas</taxon>
    </lineage>
</organism>
<reference evidence="2 3" key="1">
    <citation type="journal article" date="2007" name="Science">
        <title>The Chlamydomonas genome reveals the evolution of key animal and plant functions.</title>
        <authorList>
            <person name="Merchant S.S."/>
            <person name="Prochnik S.E."/>
            <person name="Vallon O."/>
            <person name="Harris E.H."/>
            <person name="Karpowicz S.J."/>
            <person name="Witman G.B."/>
            <person name="Terry A."/>
            <person name="Salamov A."/>
            <person name="Fritz-Laylin L.K."/>
            <person name="Marechal-Drouard L."/>
            <person name="Marshall W.F."/>
            <person name="Qu L.H."/>
            <person name="Nelson D.R."/>
            <person name="Sanderfoot A.A."/>
            <person name="Spalding M.H."/>
            <person name="Kapitonov V.V."/>
            <person name="Ren Q."/>
            <person name="Ferris P."/>
            <person name="Lindquist E."/>
            <person name="Shapiro H."/>
            <person name="Lucas S.M."/>
            <person name="Grimwood J."/>
            <person name="Schmutz J."/>
            <person name="Cardol P."/>
            <person name="Cerutti H."/>
            <person name="Chanfreau G."/>
            <person name="Chen C.L."/>
            <person name="Cognat V."/>
            <person name="Croft M.T."/>
            <person name="Dent R."/>
            <person name="Dutcher S."/>
            <person name="Fernandez E."/>
            <person name="Fukuzawa H."/>
            <person name="Gonzalez-Ballester D."/>
            <person name="Gonzalez-Halphen D."/>
            <person name="Hallmann A."/>
            <person name="Hanikenne M."/>
            <person name="Hippler M."/>
            <person name="Inwood W."/>
            <person name="Jabbari K."/>
            <person name="Kalanon M."/>
            <person name="Kuras R."/>
            <person name="Lefebvre P.A."/>
            <person name="Lemaire S.D."/>
            <person name="Lobanov A.V."/>
            <person name="Lohr M."/>
            <person name="Manuell A."/>
            <person name="Meier I."/>
            <person name="Mets L."/>
            <person name="Mittag M."/>
            <person name="Mittelmeier T."/>
            <person name="Moroney J.V."/>
            <person name="Moseley J."/>
            <person name="Napoli C."/>
            <person name="Nedelcu A.M."/>
            <person name="Niyogi K."/>
            <person name="Novoselov S.V."/>
            <person name="Paulsen I.T."/>
            <person name="Pazour G."/>
            <person name="Purton S."/>
            <person name="Ral J.P."/>
            <person name="Riano-Pachon D.M."/>
            <person name="Riekhof W."/>
            <person name="Rymarquis L."/>
            <person name="Schroda M."/>
            <person name="Stern D."/>
            <person name="Umen J."/>
            <person name="Willows R."/>
            <person name="Wilson N."/>
            <person name="Zimmer S.L."/>
            <person name="Allmer J."/>
            <person name="Balk J."/>
            <person name="Bisova K."/>
            <person name="Chen C.J."/>
            <person name="Elias M."/>
            <person name="Gendler K."/>
            <person name="Hauser C."/>
            <person name="Lamb M.R."/>
            <person name="Ledford H."/>
            <person name="Long J.C."/>
            <person name="Minagawa J."/>
            <person name="Page M.D."/>
            <person name="Pan J."/>
            <person name="Pootakham W."/>
            <person name="Roje S."/>
            <person name="Rose A."/>
            <person name="Stahlberg E."/>
            <person name="Terauchi A.M."/>
            <person name="Yang P."/>
            <person name="Ball S."/>
            <person name="Bowler C."/>
            <person name="Dieckmann C.L."/>
            <person name="Gladyshev V.N."/>
            <person name="Green P."/>
            <person name="Jorgensen R."/>
            <person name="Mayfield S."/>
            <person name="Mueller-Roeber B."/>
            <person name="Rajamani S."/>
            <person name="Sayre R.T."/>
            <person name="Brokstein P."/>
            <person name="Dubchak I."/>
            <person name="Goodstein D."/>
            <person name="Hornick L."/>
            <person name="Huang Y.W."/>
            <person name="Jhaveri J."/>
            <person name="Luo Y."/>
            <person name="Martinez D."/>
            <person name="Ngau W.C."/>
            <person name="Otillar B."/>
            <person name="Poliakov A."/>
            <person name="Porter A."/>
            <person name="Szajkowski L."/>
            <person name="Werner G."/>
            <person name="Zhou K."/>
            <person name="Grigoriev I.V."/>
            <person name="Rokhsar D.S."/>
            <person name="Grossman A.R."/>
        </authorList>
    </citation>
    <scope>NUCLEOTIDE SEQUENCE [LARGE SCALE GENOMIC DNA]</scope>
    <source>
        <strain evidence="3">CC-503</strain>
    </source>
</reference>
<dbReference type="GeneID" id="5729045"/>
<dbReference type="Proteomes" id="UP000006906">
    <property type="component" value="Chromosome 3"/>
</dbReference>
<evidence type="ECO:0000313" key="2">
    <source>
        <dbReference type="EMBL" id="PNW84937.1"/>
    </source>
</evidence>
<sequence>MASMLKGLQAVLPAMELLVQMYVNQFVYSASTASNSRQDDDFKLQLQTFYHNALDEQQCQLRCMLLNVQLPMTLVTGFHLFKHCWKPYLRTLLGLSDINDPRNGLLLFEPLQHAFDDSQVCFLYVEDAGEPKFKLELLDMSLKGVKLWDYAKTHNICKQYGEHQIGTYAATVTFGELQGKALVFEDSKRPYKRCLQFQAVQAVRQAKEKKWLPEDWAPSASLSYNTEDAKERMDAWLTFAVEAPPPPDSDSASDGAPGGGS</sequence>
<dbReference type="EMBL" id="CM008964">
    <property type="protein sequence ID" value="PNW84937.1"/>
    <property type="molecule type" value="Genomic_DNA"/>
</dbReference>
<dbReference type="InterPro" id="IPR003615">
    <property type="entry name" value="HNH_nuc"/>
</dbReference>
<keyword evidence="3" id="KW-1185">Reference proteome</keyword>
<protein>
    <recommendedName>
        <fullName evidence="1">HNH nuclease domain-containing protein</fullName>
    </recommendedName>
</protein>
<dbReference type="KEGG" id="cre:CHLRE_03g164850v5"/>
<dbReference type="eggNOG" id="ENOG502SBFT">
    <property type="taxonomic scope" value="Eukaryota"/>
</dbReference>
<feature type="domain" description="HNH nuclease" evidence="1">
    <location>
        <begin position="63"/>
        <end position="122"/>
    </location>
</feature>
<dbReference type="OrthoDB" id="151325at2759"/>
<dbReference type="AlphaFoldDB" id="A8IFI3"/>
<name>A8IFI3_CHLRE</name>
<accession>A8IFI3</accession>
<dbReference type="InParanoid" id="A8IFI3"/>
<gene>
    <name evidence="2" type="ORF">CHLRE_03g164850v5</name>
</gene>
<evidence type="ECO:0000259" key="1">
    <source>
        <dbReference type="Pfam" id="PF13391"/>
    </source>
</evidence>
<dbReference type="RefSeq" id="XP_001703536.1">
    <property type="nucleotide sequence ID" value="XM_001703484.2"/>
</dbReference>
<dbReference type="Pfam" id="PF13391">
    <property type="entry name" value="HNH_2"/>
    <property type="match status" value="1"/>
</dbReference>
<dbReference type="Gramene" id="PNW84937">
    <property type="protein sequence ID" value="PNW84937"/>
    <property type="gene ID" value="CHLRE_03g164850v5"/>
</dbReference>